<name>A0ACB0YMK8_MELEN</name>
<dbReference type="Proteomes" id="UP001497535">
    <property type="component" value="Unassembled WGS sequence"/>
</dbReference>
<evidence type="ECO:0000313" key="1">
    <source>
        <dbReference type="EMBL" id="CAK5053349.1"/>
    </source>
</evidence>
<protein>
    <submittedName>
        <fullName evidence="1">Uncharacterized protein</fullName>
    </submittedName>
</protein>
<comment type="caution">
    <text evidence="1">The sequence shown here is derived from an EMBL/GenBank/DDBJ whole genome shotgun (WGS) entry which is preliminary data.</text>
</comment>
<reference evidence="1" key="1">
    <citation type="submission" date="2023-11" db="EMBL/GenBank/DDBJ databases">
        <authorList>
            <person name="Poullet M."/>
        </authorList>
    </citation>
    <scope>NUCLEOTIDE SEQUENCE</scope>
    <source>
        <strain evidence="1">E1834</strain>
    </source>
</reference>
<accession>A0ACB0YMK8</accession>
<sequence length="56" mass="6484">MESKKKTNRGRRGSKRNSEFRGEKPKDTYIELIGEAIEKKDSKRSTLEEIVSSLNK</sequence>
<dbReference type="EMBL" id="CAVMJV010000015">
    <property type="protein sequence ID" value="CAK5053349.1"/>
    <property type="molecule type" value="Genomic_DNA"/>
</dbReference>
<evidence type="ECO:0000313" key="2">
    <source>
        <dbReference type="Proteomes" id="UP001497535"/>
    </source>
</evidence>
<proteinExistence type="predicted"/>
<gene>
    <name evidence="1" type="ORF">MENTE1834_LOCUS14100</name>
</gene>
<organism evidence="1 2">
    <name type="scientific">Meloidogyne enterolobii</name>
    <name type="common">Root-knot nematode worm</name>
    <name type="synonym">Meloidogyne mayaguensis</name>
    <dbReference type="NCBI Taxonomy" id="390850"/>
    <lineage>
        <taxon>Eukaryota</taxon>
        <taxon>Metazoa</taxon>
        <taxon>Ecdysozoa</taxon>
        <taxon>Nematoda</taxon>
        <taxon>Chromadorea</taxon>
        <taxon>Rhabditida</taxon>
        <taxon>Tylenchina</taxon>
        <taxon>Tylenchomorpha</taxon>
        <taxon>Tylenchoidea</taxon>
        <taxon>Meloidogynidae</taxon>
        <taxon>Meloidogyninae</taxon>
        <taxon>Meloidogyne</taxon>
    </lineage>
</organism>
<keyword evidence="2" id="KW-1185">Reference proteome</keyword>